<gene>
    <name evidence="3" type="ORF">SAMN00808754_1517</name>
</gene>
<dbReference type="PANTHER" id="PTHR30486">
    <property type="entry name" value="TWITCHING MOTILITY PROTEIN PILT"/>
    <property type="match status" value="1"/>
</dbReference>
<sequence>MQISRGTLKQNLRRERAGKMTFEEGLRLVQSEFMDPEVLGEEEAARNRRAAEDAMAGVPGSRETVISLLVSFLSDRGIEIKEMDMQLAAYEIYRELWGLGPLEEIYCDPEVNEIQVNAPDRVYVLKNLRLEYVPGVRFRDDDHVMNLIARLVMHDRGVALNRSNPTVESMRKDGTRITATCPPVSEHVTCTLRKHLRRVVSFEEMISRGVLDEKGRDLLRLLVKGRANIAVIGGVGSGKTTLVRTLCGEFDRRARIVVLETDRELQLARNYPDRNVIELEEHAEIGRTLKSIFRVVLRYSPTVIIVGEFRGEGEASEAVQACERGHDGSITTAHFNSARLFVSGTARMLLREGLNLPRDAAEEMVASAFNVVVKMFGDSTRGVMKLEAITELIPGTPVIYRDLLRWVPSGSDYLEGNWQLVERPSEELILRLNKYGVSREMLEEVYRRCS</sequence>
<dbReference type="STRING" id="698762.SAMN00808754_1517"/>
<dbReference type="SUPFAM" id="SSF52540">
    <property type="entry name" value="P-loop containing nucleoside triphosphate hydrolases"/>
    <property type="match status" value="1"/>
</dbReference>
<reference evidence="3 4" key="1">
    <citation type="submission" date="2017-04" db="EMBL/GenBank/DDBJ databases">
        <authorList>
            <person name="Afonso C.L."/>
            <person name="Miller P.J."/>
            <person name="Scott M.A."/>
            <person name="Spackman E."/>
            <person name="Goraichik I."/>
            <person name="Dimitrov K.M."/>
            <person name="Suarez D.L."/>
            <person name="Swayne D.E."/>
        </authorList>
    </citation>
    <scope>NUCLEOTIDE SEQUENCE [LARGE SCALE GENOMIC DNA]</scope>
    <source>
        <strain evidence="3 4">ToBE</strain>
    </source>
</reference>
<dbReference type="OrthoDB" id="9810761at2"/>
<dbReference type="InterPro" id="IPR003593">
    <property type="entry name" value="AAA+_ATPase"/>
</dbReference>
<evidence type="ECO:0000256" key="1">
    <source>
        <dbReference type="ARBA" id="ARBA00006611"/>
    </source>
</evidence>
<keyword evidence="4" id="KW-1185">Reference proteome</keyword>
<dbReference type="RefSeq" id="WP_084665134.1">
    <property type="nucleotide sequence ID" value="NZ_LT838272.1"/>
</dbReference>
<accession>A0A1W1VT17</accession>
<evidence type="ECO:0000259" key="2">
    <source>
        <dbReference type="SMART" id="SM00382"/>
    </source>
</evidence>
<comment type="similarity">
    <text evidence="1">Belongs to the GSP E family.</text>
</comment>
<protein>
    <submittedName>
        <fullName evidence="3">Pilus assembly protein CpaF</fullName>
    </submittedName>
</protein>
<name>A0A1W1VT17_9FIRM</name>
<dbReference type="Gene3D" id="3.30.450.380">
    <property type="match status" value="1"/>
</dbReference>
<dbReference type="GO" id="GO:0016887">
    <property type="term" value="F:ATP hydrolysis activity"/>
    <property type="evidence" value="ECO:0007669"/>
    <property type="project" value="InterPro"/>
</dbReference>
<evidence type="ECO:0000313" key="4">
    <source>
        <dbReference type="Proteomes" id="UP000192569"/>
    </source>
</evidence>
<dbReference type="InterPro" id="IPR001482">
    <property type="entry name" value="T2SS/T4SS_dom"/>
</dbReference>
<dbReference type="Proteomes" id="UP000192569">
    <property type="component" value="Chromosome I"/>
</dbReference>
<dbReference type="InterPro" id="IPR050921">
    <property type="entry name" value="T4SS_GSP_E_ATPase"/>
</dbReference>
<dbReference type="SMART" id="SM00382">
    <property type="entry name" value="AAA"/>
    <property type="match status" value="1"/>
</dbReference>
<dbReference type="Gene3D" id="3.40.50.300">
    <property type="entry name" value="P-loop containing nucleotide triphosphate hydrolases"/>
    <property type="match status" value="1"/>
</dbReference>
<dbReference type="PANTHER" id="PTHR30486:SF6">
    <property type="entry name" value="TYPE IV PILUS RETRACTATION ATPASE PILT"/>
    <property type="match status" value="1"/>
</dbReference>
<proteinExistence type="inferred from homology"/>
<feature type="domain" description="AAA+ ATPase" evidence="2">
    <location>
        <begin position="225"/>
        <end position="360"/>
    </location>
</feature>
<dbReference type="AlphaFoldDB" id="A0A1W1VT17"/>
<evidence type="ECO:0000313" key="3">
    <source>
        <dbReference type="EMBL" id="SMB96512.1"/>
    </source>
</evidence>
<dbReference type="EMBL" id="LT838272">
    <property type="protein sequence ID" value="SMB96512.1"/>
    <property type="molecule type" value="Genomic_DNA"/>
</dbReference>
<organism evidence="3 4">
    <name type="scientific">Thermanaeromonas toyohensis ToBE</name>
    <dbReference type="NCBI Taxonomy" id="698762"/>
    <lineage>
        <taxon>Bacteria</taxon>
        <taxon>Bacillati</taxon>
        <taxon>Bacillota</taxon>
        <taxon>Clostridia</taxon>
        <taxon>Neomoorellales</taxon>
        <taxon>Neomoorellaceae</taxon>
        <taxon>Thermanaeromonas</taxon>
    </lineage>
</organism>
<dbReference type="Pfam" id="PF00437">
    <property type="entry name" value="T2SSE"/>
    <property type="match status" value="1"/>
</dbReference>
<dbReference type="InterPro" id="IPR027417">
    <property type="entry name" value="P-loop_NTPase"/>
</dbReference>